<dbReference type="EMBL" id="JACEQY010000110">
    <property type="protein sequence ID" value="MBA4867257.1"/>
    <property type="molecule type" value="Genomic_DNA"/>
</dbReference>
<dbReference type="InterPro" id="IPR050564">
    <property type="entry name" value="F420-G6PD/mer"/>
</dbReference>
<organism evidence="3 4">
    <name type="scientific">Streptomyces himalayensis subsp. aureolus</name>
    <dbReference type="NCBI Taxonomy" id="2758039"/>
    <lineage>
        <taxon>Bacteria</taxon>
        <taxon>Bacillati</taxon>
        <taxon>Actinomycetota</taxon>
        <taxon>Actinomycetes</taxon>
        <taxon>Kitasatosporales</taxon>
        <taxon>Streptomycetaceae</taxon>
        <taxon>Streptomyces</taxon>
        <taxon>Streptomyces himalayensis</taxon>
    </lineage>
</organism>
<evidence type="ECO:0000259" key="2">
    <source>
        <dbReference type="Pfam" id="PF00296"/>
    </source>
</evidence>
<evidence type="ECO:0000256" key="1">
    <source>
        <dbReference type="ARBA" id="ARBA00023002"/>
    </source>
</evidence>
<gene>
    <name evidence="3" type="ORF">H1V43_39505</name>
</gene>
<dbReference type="InterPro" id="IPR036661">
    <property type="entry name" value="Luciferase-like_sf"/>
</dbReference>
<keyword evidence="4" id="KW-1185">Reference proteome</keyword>
<dbReference type="RefSeq" id="WP_181868572.1">
    <property type="nucleotide sequence ID" value="NZ_JACEQY010000110.1"/>
</dbReference>
<reference evidence="3 4" key="1">
    <citation type="submission" date="2020-07" db="EMBL/GenBank/DDBJ databases">
        <title>Streptomyces isolated from Indian soil.</title>
        <authorList>
            <person name="Mandal S."/>
            <person name="Maiti P.K."/>
        </authorList>
    </citation>
    <scope>NUCLEOTIDE SEQUENCE [LARGE SCALE GENOMIC DNA]</scope>
    <source>
        <strain evidence="3 4">PSKA54</strain>
    </source>
</reference>
<evidence type="ECO:0000313" key="4">
    <source>
        <dbReference type="Proteomes" id="UP000586976"/>
    </source>
</evidence>
<dbReference type="CDD" id="cd01097">
    <property type="entry name" value="Tetrahydromethanopterin_reductase"/>
    <property type="match status" value="1"/>
</dbReference>
<dbReference type="Pfam" id="PF00296">
    <property type="entry name" value="Bac_luciferase"/>
    <property type="match status" value="1"/>
</dbReference>
<dbReference type="PANTHER" id="PTHR43244">
    <property type="match status" value="1"/>
</dbReference>
<dbReference type="NCBIfam" id="TIGR03841">
    <property type="entry name" value="F420_Rv3093c"/>
    <property type="match status" value="1"/>
</dbReference>
<evidence type="ECO:0000313" key="3">
    <source>
        <dbReference type="EMBL" id="MBA4867257.1"/>
    </source>
</evidence>
<sequence length="333" mass="36534">MILQPSAPPAPEARWGVSIPFADIGLAEQVDQYRRLADSGYTDFWSLEATGWDAFTPLSMVAAFLPQARFGTAIVPVFTRGAATLAGQAAAMAELCGDRFTLGIGASTRTIVEHWNGLPYEEPFHRTRDTLRFLQRALNGEKVTEEFRTFSVRGYRLDRPPAQPPRMMVAALRSGMLKLAGSESDGAILSWLAVEDVPRISAIVGEGKSLAARLFVCPSTDRDRVLAIARRQIAWYANAPVYQAFHEWAGRSEAFTPMWSRWDAGDRRGALEVIPEPLVDDLVINGPPEACAEHVRRYQAAGVQIPILHFLTVDSTSFKAAMSLATANTRSAA</sequence>
<dbReference type="SUPFAM" id="SSF51679">
    <property type="entry name" value="Bacterial luciferase-like"/>
    <property type="match status" value="1"/>
</dbReference>
<dbReference type="AlphaFoldDB" id="A0A7W2HKK3"/>
<dbReference type="PANTHER" id="PTHR43244:SF1">
    <property type="entry name" value="5,10-METHYLENETETRAHYDROMETHANOPTERIN REDUCTASE"/>
    <property type="match status" value="1"/>
</dbReference>
<feature type="domain" description="Luciferase-like" evidence="2">
    <location>
        <begin position="24"/>
        <end position="304"/>
    </location>
</feature>
<dbReference type="InterPro" id="IPR011251">
    <property type="entry name" value="Luciferase-like_dom"/>
</dbReference>
<proteinExistence type="predicted"/>
<name>A0A7W2HKK3_9ACTN</name>
<keyword evidence="1 3" id="KW-0560">Oxidoreductase</keyword>
<protein>
    <submittedName>
        <fullName evidence="3">LLM class F420-dependent oxidoreductase</fullName>
        <ecNumber evidence="3">1.-.-.-</ecNumber>
    </submittedName>
</protein>
<dbReference type="EC" id="1.-.-.-" evidence="3"/>
<accession>A0A7W2HKK3</accession>
<comment type="caution">
    <text evidence="3">The sequence shown here is derived from an EMBL/GenBank/DDBJ whole genome shotgun (WGS) entry which is preliminary data.</text>
</comment>
<dbReference type="InterPro" id="IPR022526">
    <property type="entry name" value="F420_Rv3093c"/>
</dbReference>
<dbReference type="GO" id="GO:0016705">
    <property type="term" value="F:oxidoreductase activity, acting on paired donors, with incorporation or reduction of molecular oxygen"/>
    <property type="evidence" value="ECO:0007669"/>
    <property type="project" value="InterPro"/>
</dbReference>
<dbReference type="Proteomes" id="UP000586976">
    <property type="component" value="Unassembled WGS sequence"/>
</dbReference>
<dbReference type="Gene3D" id="3.20.20.30">
    <property type="entry name" value="Luciferase-like domain"/>
    <property type="match status" value="1"/>
</dbReference>